<dbReference type="SUPFAM" id="SSF52172">
    <property type="entry name" value="CheY-like"/>
    <property type="match status" value="1"/>
</dbReference>
<dbReference type="InterPro" id="IPR000792">
    <property type="entry name" value="Tscrpt_reg_LuxR_C"/>
</dbReference>
<feature type="domain" description="Response regulatory" evidence="5">
    <location>
        <begin position="3"/>
        <end position="120"/>
    </location>
</feature>
<dbReference type="Proteomes" id="UP000005868">
    <property type="component" value="Chromosome"/>
</dbReference>
<dbReference type="Pfam" id="PF00196">
    <property type="entry name" value="GerE"/>
    <property type="match status" value="1"/>
</dbReference>
<dbReference type="AlphaFoldDB" id="G7V7Z4"/>
<evidence type="ECO:0000256" key="2">
    <source>
        <dbReference type="ARBA" id="ARBA00023125"/>
    </source>
</evidence>
<dbReference type="Pfam" id="PF00072">
    <property type="entry name" value="Response_reg"/>
    <property type="match status" value="1"/>
</dbReference>
<dbReference type="InterPro" id="IPR058245">
    <property type="entry name" value="NreC/VraR/RcsB-like_REC"/>
</dbReference>
<evidence type="ECO:0000259" key="4">
    <source>
        <dbReference type="PROSITE" id="PS50043"/>
    </source>
</evidence>
<keyword evidence="2" id="KW-0238">DNA-binding</keyword>
<dbReference type="Gene3D" id="3.40.50.2300">
    <property type="match status" value="1"/>
</dbReference>
<dbReference type="InterPro" id="IPR011006">
    <property type="entry name" value="CheY-like_superfamily"/>
</dbReference>
<dbReference type="PROSITE" id="PS50043">
    <property type="entry name" value="HTH_LUXR_2"/>
    <property type="match status" value="1"/>
</dbReference>
<keyword evidence="7" id="KW-1185">Reference proteome</keyword>
<dbReference type="STRING" id="580340.Tlie_0495"/>
<evidence type="ECO:0000313" key="6">
    <source>
        <dbReference type="EMBL" id="AER66230.1"/>
    </source>
</evidence>
<evidence type="ECO:0000256" key="3">
    <source>
        <dbReference type="PROSITE-ProRule" id="PRU00169"/>
    </source>
</evidence>
<reference evidence="6 7" key="2">
    <citation type="journal article" date="2012" name="Stand. Genomic Sci.">
        <title>Genome sequence of the moderately thermophilic, amino-acid-degrading and sulfur-reducing bacterium Thermovirga lienii type strain (Cas60314(T)).</title>
        <authorList>
            <person name="Goker M."/>
            <person name="Saunders E."/>
            <person name="Lapidus A."/>
            <person name="Nolan M."/>
            <person name="Lucas S."/>
            <person name="Hammon N."/>
            <person name="Deshpande S."/>
            <person name="Cheng J.F."/>
            <person name="Han C."/>
            <person name="Tapia R."/>
            <person name="Goodwin L.A."/>
            <person name="Pitluck S."/>
            <person name="Liolios K."/>
            <person name="Mavromatis K."/>
            <person name="Pagani I."/>
            <person name="Ivanova N."/>
            <person name="Mikhailova N."/>
            <person name="Pati A."/>
            <person name="Chen A."/>
            <person name="Palaniappan K."/>
            <person name="Land M."/>
            <person name="Chang Y.J."/>
            <person name="Jeffries C.D."/>
            <person name="Brambilla E.M."/>
            <person name="Rohde M."/>
            <person name="Spring S."/>
            <person name="Detter J.C."/>
            <person name="Woyke T."/>
            <person name="Bristow J."/>
            <person name="Eisen J.A."/>
            <person name="Markowitz V."/>
            <person name="Hugenholtz P."/>
            <person name="Kyrpides N.C."/>
            <person name="Klenk H.P."/>
        </authorList>
    </citation>
    <scope>NUCLEOTIDE SEQUENCE [LARGE SCALE GENOMIC DNA]</scope>
    <source>
        <strain evidence="7">ATCC BAA-1197 / DSM 17291 / Cas60314</strain>
    </source>
</reference>
<protein>
    <submittedName>
        <fullName evidence="6">Two component transcriptional regulator, LuxR family</fullName>
    </submittedName>
</protein>
<evidence type="ECO:0000256" key="1">
    <source>
        <dbReference type="ARBA" id="ARBA00022553"/>
    </source>
</evidence>
<dbReference type="SMART" id="SM00448">
    <property type="entry name" value="REC"/>
    <property type="match status" value="1"/>
</dbReference>
<dbReference type="KEGG" id="tli:Tlie_0495"/>
<dbReference type="PROSITE" id="PS50110">
    <property type="entry name" value="RESPONSE_REGULATORY"/>
    <property type="match status" value="1"/>
</dbReference>
<dbReference type="CDD" id="cd06170">
    <property type="entry name" value="LuxR_C_like"/>
    <property type="match status" value="1"/>
</dbReference>
<dbReference type="InterPro" id="IPR039420">
    <property type="entry name" value="WalR-like"/>
</dbReference>
<dbReference type="GO" id="GO:0000160">
    <property type="term" value="P:phosphorelay signal transduction system"/>
    <property type="evidence" value="ECO:0007669"/>
    <property type="project" value="InterPro"/>
</dbReference>
<dbReference type="PROSITE" id="PS00622">
    <property type="entry name" value="HTH_LUXR_1"/>
    <property type="match status" value="1"/>
</dbReference>
<organism evidence="6 7">
    <name type="scientific">Thermovirga lienii (strain ATCC BAA-1197 / DSM 17291 / Cas60314)</name>
    <dbReference type="NCBI Taxonomy" id="580340"/>
    <lineage>
        <taxon>Bacteria</taxon>
        <taxon>Thermotogati</taxon>
        <taxon>Synergistota</taxon>
        <taxon>Synergistia</taxon>
        <taxon>Synergistales</taxon>
        <taxon>Thermovirgaceae</taxon>
        <taxon>Thermovirga</taxon>
    </lineage>
</organism>
<accession>G7V7Z4</accession>
<proteinExistence type="predicted"/>
<sequence length="212" mass="23853">MIKVMICEDIKEVREGLKFLLEMDEEIEVVSTTGKAEELFSSIEQYGPPDVVLMDIGLEGMSGLEATSLLVEKYPKVKVLILTIFEEEEKILKAIENGASGYILKNSRPEELVLQIKAVHAGGAPVSPSVAKVLLKELRKGSTTSCNEYRLTSREKEIMKALMEGLTYREIAQKFNIASSTVKKHILHIYRKMEVSNKVEFMKKAMVLNLDE</sequence>
<dbReference type="GO" id="GO:0006355">
    <property type="term" value="P:regulation of DNA-templated transcription"/>
    <property type="evidence" value="ECO:0007669"/>
    <property type="project" value="InterPro"/>
</dbReference>
<dbReference type="SUPFAM" id="SSF46894">
    <property type="entry name" value="C-terminal effector domain of the bipartite response regulators"/>
    <property type="match status" value="1"/>
</dbReference>
<dbReference type="PRINTS" id="PR00038">
    <property type="entry name" value="HTHLUXR"/>
</dbReference>
<keyword evidence="1 3" id="KW-0597">Phosphoprotein</keyword>
<dbReference type="GO" id="GO:0003677">
    <property type="term" value="F:DNA binding"/>
    <property type="evidence" value="ECO:0007669"/>
    <property type="project" value="UniProtKB-KW"/>
</dbReference>
<name>G7V7Z4_THELD</name>
<feature type="modified residue" description="4-aspartylphosphate" evidence="3">
    <location>
        <position position="55"/>
    </location>
</feature>
<dbReference type="InterPro" id="IPR001789">
    <property type="entry name" value="Sig_transdc_resp-reg_receiver"/>
</dbReference>
<dbReference type="eggNOG" id="COG2197">
    <property type="taxonomic scope" value="Bacteria"/>
</dbReference>
<dbReference type="HOGENOM" id="CLU_000445_90_1_0"/>
<evidence type="ECO:0000313" key="7">
    <source>
        <dbReference type="Proteomes" id="UP000005868"/>
    </source>
</evidence>
<reference evidence="7" key="1">
    <citation type="submission" date="2011-10" db="EMBL/GenBank/DDBJ databases">
        <title>The complete genome of chromosome of Thermovirga lienii DSM 17291.</title>
        <authorList>
            <consortium name="US DOE Joint Genome Institute (JGI-PGF)"/>
            <person name="Lucas S."/>
            <person name="Copeland A."/>
            <person name="Lapidus A."/>
            <person name="Glavina del Rio T."/>
            <person name="Dalin E."/>
            <person name="Tice H."/>
            <person name="Bruce D."/>
            <person name="Goodwin L."/>
            <person name="Pitluck S."/>
            <person name="Peters L."/>
            <person name="Mikhailova N."/>
            <person name="Saunders E."/>
            <person name="Kyrpides N."/>
            <person name="Mavromatis K."/>
            <person name="Ivanova N."/>
            <person name="Last F.I."/>
            <person name="Brettin T."/>
            <person name="Detter J.C."/>
            <person name="Han C."/>
            <person name="Larimer F."/>
            <person name="Land M."/>
            <person name="Hauser L."/>
            <person name="Markowitz V."/>
            <person name="Cheng J.-F."/>
            <person name="Hugenholtz P."/>
            <person name="Woyke T."/>
            <person name="Wu D."/>
            <person name="Spring S."/>
            <person name="Schroeder M."/>
            <person name="Brambilla E.-M."/>
            <person name="Klenk H.-P."/>
            <person name="Eisen J.A."/>
        </authorList>
    </citation>
    <scope>NUCLEOTIDE SEQUENCE [LARGE SCALE GENOMIC DNA]</scope>
    <source>
        <strain evidence="7">ATCC BAA-1197 / DSM 17291 / Cas60314</strain>
    </source>
</reference>
<feature type="domain" description="HTH luxR-type" evidence="4">
    <location>
        <begin position="144"/>
        <end position="209"/>
    </location>
</feature>
<dbReference type="PANTHER" id="PTHR43214">
    <property type="entry name" value="TWO-COMPONENT RESPONSE REGULATOR"/>
    <property type="match status" value="1"/>
</dbReference>
<dbReference type="OrthoDB" id="9779069at2"/>
<dbReference type="InterPro" id="IPR016032">
    <property type="entry name" value="Sig_transdc_resp-reg_C-effctor"/>
</dbReference>
<evidence type="ECO:0000259" key="5">
    <source>
        <dbReference type="PROSITE" id="PS50110"/>
    </source>
</evidence>
<dbReference type="SMART" id="SM00421">
    <property type="entry name" value="HTH_LUXR"/>
    <property type="match status" value="1"/>
</dbReference>
<dbReference type="EMBL" id="CP003096">
    <property type="protein sequence ID" value="AER66230.1"/>
    <property type="molecule type" value="Genomic_DNA"/>
</dbReference>
<dbReference type="CDD" id="cd17535">
    <property type="entry name" value="REC_NarL-like"/>
    <property type="match status" value="1"/>
</dbReference>
<gene>
    <name evidence="6" type="ordered locus">Tlie_0495</name>
</gene>
<dbReference type="PANTHER" id="PTHR43214:SF43">
    <property type="entry name" value="TWO-COMPONENT RESPONSE REGULATOR"/>
    <property type="match status" value="1"/>
</dbReference>